<dbReference type="Proteomes" id="UP000464956">
    <property type="component" value="Chromosome"/>
</dbReference>
<proteinExistence type="predicted"/>
<sequence>MSWLKTILWYILTGGFGSKLLTIPEHQPFRVVKAGGRLLVEPIPTQMDPDEPEYFGVGQRIIVAPHAGFHKGARGEVNFHAPDGRVWVKRDGASSCVFYYPHELIKDPAYEVRP</sequence>
<dbReference type="EMBL" id="LR743532">
    <property type="protein sequence ID" value="CAA2409922.1"/>
    <property type="molecule type" value="Genomic_DNA"/>
</dbReference>
<evidence type="ECO:0000313" key="2">
    <source>
        <dbReference type="Proteomes" id="UP000464956"/>
    </source>
</evidence>
<dbReference type="RefSeq" id="YP_009997066.1">
    <property type="nucleotide sequence ID" value="NC_052967.1"/>
</dbReference>
<reference evidence="1" key="1">
    <citation type="submission" date="2019-12" db="EMBL/GenBank/DDBJ databases">
        <authorList>
            <person name="Ansaldi M."/>
            <person name="Clavijo F."/>
        </authorList>
    </citation>
    <scope>NUCLEOTIDE SEQUENCE [LARGE SCALE GENOMIC DNA]</scope>
</reference>
<evidence type="ECO:0000313" key="1">
    <source>
        <dbReference type="EMBL" id="CAA2409922.1"/>
    </source>
</evidence>
<name>A0A679KEW9_9CAUD</name>
<protein>
    <submittedName>
        <fullName evidence="1">Uncharacterized protein</fullName>
    </submittedName>
</protein>
<dbReference type="GeneID" id="62676429"/>
<organism evidence="1 2">
    <name type="scientific">Xanthomonas phage Bosa</name>
    <dbReference type="NCBI Taxonomy" id="2674976"/>
    <lineage>
        <taxon>Viruses</taxon>
        <taxon>Duplodnaviria</taxon>
        <taxon>Heunggongvirae</taxon>
        <taxon>Uroviricota</taxon>
        <taxon>Caudoviricetes</taxon>
        <taxon>Mesyanzhinovviridae</taxon>
        <taxon>Bradleyvirinae</taxon>
        <taxon>Bosavirus</taxon>
        <taxon>Bosavirus bosa</taxon>
    </lineage>
</organism>
<dbReference type="KEGG" id="vg:62676429"/>
<accession>A0A679KEW9</accession>
<keyword evidence="2" id="KW-1185">Reference proteome</keyword>